<accession>A0AAW6TWF4</accession>
<keyword evidence="3 6" id="KW-0812">Transmembrane</keyword>
<feature type="transmembrane region" description="Helical" evidence="6">
    <location>
        <begin position="131"/>
        <end position="148"/>
    </location>
</feature>
<evidence type="ECO:0000256" key="3">
    <source>
        <dbReference type="ARBA" id="ARBA00022692"/>
    </source>
</evidence>
<name>A0AAW6TWF4_9BACT</name>
<feature type="transmembrane region" description="Helical" evidence="6">
    <location>
        <begin position="169"/>
        <end position="191"/>
    </location>
</feature>
<organism evidence="7 8">
    <name type="scientific">Anaerobaca lacustris</name>
    <dbReference type="NCBI Taxonomy" id="3044600"/>
    <lineage>
        <taxon>Bacteria</taxon>
        <taxon>Pseudomonadati</taxon>
        <taxon>Planctomycetota</taxon>
        <taxon>Phycisphaerae</taxon>
        <taxon>Sedimentisphaerales</taxon>
        <taxon>Anaerobacaceae</taxon>
        <taxon>Anaerobaca</taxon>
    </lineage>
</organism>
<keyword evidence="5 6" id="KW-0472">Membrane</keyword>
<feature type="transmembrane region" description="Helical" evidence="6">
    <location>
        <begin position="231"/>
        <end position="252"/>
    </location>
</feature>
<comment type="caution">
    <text evidence="7">The sequence shown here is derived from an EMBL/GenBank/DDBJ whole genome shotgun (WGS) entry which is preliminary data.</text>
</comment>
<feature type="transmembrane region" description="Helical" evidence="6">
    <location>
        <begin position="50"/>
        <end position="70"/>
    </location>
</feature>
<reference evidence="7" key="1">
    <citation type="submission" date="2023-05" db="EMBL/GenBank/DDBJ databases">
        <title>Anaerotaeda fermentans gen. nov., sp. nov., a novel anaerobic planctomycete of the new family within the order Sedimentisphaerales isolated from Taman Peninsula, Russia.</title>
        <authorList>
            <person name="Khomyakova M.A."/>
            <person name="Merkel A.Y."/>
            <person name="Slobodkin A.I."/>
        </authorList>
    </citation>
    <scope>NUCLEOTIDE SEQUENCE</scope>
    <source>
        <strain evidence="7">M17dextr</strain>
    </source>
</reference>
<dbReference type="PANTHER" id="PTHR40277">
    <property type="entry name" value="BLL5419 PROTEIN"/>
    <property type="match status" value="1"/>
</dbReference>
<dbReference type="GO" id="GO:0005886">
    <property type="term" value="C:plasma membrane"/>
    <property type="evidence" value="ECO:0007669"/>
    <property type="project" value="UniProtKB-SubCell"/>
</dbReference>
<evidence type="ECO:0000256" key="4">
    <source>
        <dbReference type="ARBA" id="ARBA00022989"/>
    </source>
</evidence>
<feature type="transmembrane region" description="Helical" evidence="6">
    <location>
        <begin position="292"/>
        <end position="313"/>
    </location>
</feature>
<evidence type="ECO:0000313" key="7">
    <source>
        <dbReference type="EMBL" id="MDI6449732.1"/>
    </source>
</evidence>
<evidence type="ECO:0000313" key="8">
    <source>
        <dbReference type="Proteomes" id="UP001431776"/>
    </source>
</evidence>
<dbReference type="EMBL" id="JASCXX010000013">
    <property type="protein sequence ID" value="MDI6449732.1"/>
    <property type="molecule type" value="Genomic_DNA"/>
</dbReference>
<keyword evidence="2" id="KW-1003">Cell membrane</keyword>
<feature type="transmembrane region" description="Helical" evidence="6">
    <location>
        <begin position="264"/>
        <end position="286"/>
    </location>
</feature>
<sequence length="348" mass="37812">MPEAQDARRTRHGSLVARIVVATVAIVWVFRGQDWEKLREVLGRLSWAYFALGLAAYIVGQIVVAFRWWLLLRAQSIHIEVLAAVRLYFVGLFYNNVMPSSVGGDLLKAYYVTKHTHRRLEGVLSVAIDRLVGLSGMVLMAVAAYLLFVRGRAIEAPAEQAEGVQQGIAASRGAIFFLFAVLAAATAAVLVHPGLRGRFRRIAGRLRDRGAELFGRFRTALAVYCRKPVTMLAALLLTVAGQSIVVSAFWLLGRNLGIEAGPRYYFVIFPVTWVVAAIPVSIAGLGVLEMGIVTLFVSLAGTTGEAALALAFCQRFVWVLASLPGGMVHLLGGHLPRQFLVDGENGAN</sequence>
<feature type="transmembrane region" description="Helical" evidence="6">
    <location>
        <begin position="12"/>
        <end position="30"/>
    </location>
</feature>
<dbReference type="Pfam" id="PF03706">
    <property type="entry name" value="LPG_synthase_TM"/>
    <property type="match status" value="1"/>
</dbReference>
<proteinExistence type="predicted"/>
<evidence type="ECO:0000256" key="5">
    <source>
        <dbReference type="ARBA" id="ARBA00023136"/>
    </source>
</evidence>
<comment type="subcellular location">
    <subcellularLocation>
        <location evidence="1">Cell membrane</location>
        <topology evidence="1">Multi-pass membrane protein</topology>
    </subcellularLocation>
</comment>
<gene>
    <name evidence="7" type="ORF">QJ522_11805</name>
</gene>
<evidence type="ECO:0000256" key="6">
    <source>
        <dbReference type="SAM" id="Phobius"/>
    </source>
</evidence>
<feature type="transmembrane region" description="Helical" evidence="6">
    <location>
        <begin position="77"/>
        <end position="94"/>
    </location>
</feature>
<dbReference type="RefSeq" id="WP_349245141.1">
    <property type="nucleotide sequence ID" value="NZ_JASCXX010000013.1"/>
</dbReference>
<evidence type="ECO:0000256" key="1">
    <source>
        <dbReference type="ARBA" id="ARBA00004651"/>
    </source>
</evidence>
<keyword evidence="8" id="KW-1185">Reference proteome</keyword>
<keyword evidence="4 6" id="KW-1133">Transmembrane helix</keyword>
<evidence type="ECO:0000256" key="2">
    <source>
        <dbReference type="ARBA" id="ARBA00022475"/>
    </source>
</evidence>
<dbReference type="Proteomes" id="UP001431776">
    <property type="component" value="Unassembled WGS sequence"/>
</dbReference>
<dbReference type="PANTHER" id="PTHR40277:SF1">
    <property type="entry name" value="BLL5419 PROTEIN"/>
    <property type="match status" value="1"/>
</dbReference>
<protein>
    <submittedName>
        <fullName evidence="7">Lysylphosphatidylglycerol synthase transmembrane domain-containing protein</fullName>
    </submittedName>
</protein>
<dbReference type="InterPro" id="IPR022791">
    <property type="entry name" value="L-PG_synthase/AglD"/>
</dbReference>
<dbReference type="AlphaFoldDB" id="A0AAW6TWF4"/>
<dbReference type="NCBIfam" id="TIGR00374">
    <property type="entry name" value="flippase-like domain"/>
    <property type="match status" value="1"/>
</dbReference>